<reference evidence="1 2" key="1">
    <citation type="journal article" date="2017" name="Curr. Biol.">
        <title>The Evolution of Venom by Co-option of Single-Copy Genes.</title>
        <authorList>
            <person name="Martinson E.O."/>
            <person name="Mrinalini"/>
            <person name="Kelkar Y.D."/>
            <person name="Chang C.H."/>
            <person name="Werren J.H."/>
        </authorList>
    </citation>
    <scope>NUCLEOTIDE SEQUENCE [LARGE SCALE GENOMIC DNA]</scope>
    <source>
        <strain evidence="1 2">Alberta</strain>
        <tissue evidence="1">Whole body</tissue>
    </source>
</reference>
<organism evidence="1 2">
    <name type="scientific">Trichomalopsis sarcophagae</name>
    <dbReference type="NCBI Taxonomy" id="543379"/>
    <lineage>
        <taxon>Eukaryota</taxon>
        <taxon>Metazoa</taxon>
        <taxon>Ecdysozoa</taxon>
        <taxon>Arthropoda</taxon>
        <taxon>Hexapoda</taxon>
        <taxon>Insecta</taxon>
        <taxon>Pterygota</taxon>
        <taxon>Neoptera</taxon>
        <taxon>Endopterygota</taxon>
        <taxon>Hymenoptera</taxon>
        <taxon>Apocrita</taxon>
        <taxon>Proctotrupomorpha</taxon>
        <taxon>Chalcidoidea</taxon>
        <taxon>Pteromalidae</taxon>
        <taxon>Pteromalinae</taxon>
        <taxon>Trichomalopsis</taxon>
    </lineage>
</organism>
<proteinExistence type="predicted"/>
<keyword evidence="2" id="KW-1185">Reference proteome</keyword>
<dbReference type="EMBL" id="NNAY01000223">
    <property type="protein sequence ID" value="OXU29908.1"/>
    <property type="molecule type" value="Genomic_DNA"/>
</dbReference>
<sequence>MVCVEMIIEIRRRTMRDNRALPLALN</sequence>
<dbReference type="Proteomes" id="UP000215335">
    <property type="component" value="Unassembled WGS sequence"/>
</dbReference>
<evidence type="ECO:0000313" key="2">
    <source>
        <dbReference type="Proteomes" id="UP000215335"/>
    </source>
</evidence>
<protein>
    <submittedName>
        <fullName evidence="1">Uncharacterized protein</fullName>
    </submittedName>
</protein>
<name>A0A232FHG9_9HYME</name>
<accession>A0A232FHG9</accession>
<evidence type="ECO:0000313" key="1">
    <source>
        <dbReference type="EMBL" id="OXU29908.1"/>
    </source>
</evidence>
<gene>
    <name evidence="1" type="ORF">TSAR_001004</name>
</gene>
<comment type="caution">
    <text evidence="1">The sequence shown here is derived from an EMBL/GenBank/DDBJ whole genome shotgun (WGS) entry which is preliminary data.</text>
</comment>
<dbReference type="AlphaFoldDB" id="A0A232FHG9"/>